<dbReference type="AlphaFoldDB" id="A0A397TNS6"/>
<dbReference type="EMBL" id="QKWP01006817">
    <property type="protein sequence ID" value="RIA99850.1"/>
    <property type="molecule type" value="Genomic_DNA"/>
</dbReference>
<keyword evidence="2" id="KW-1185">Reference proteome</keyword>
<reference evidence="1 2" key="1">
    <citation type="submission" date="2018-06" db="EMBL/GenBank/DDBJ databases">
        <title>Comparative genomics reveals the genomic features of Rhizophagus irregularis, R. cerebriforme, R. diaphanum and Gigaspora rosea, and their symbiotic lifestyle signature.</title>
        <authorList>
            <person name="Morin E."/>
            <person name="San Clemente H."/>
            <person name="Chen E.C.H."/>
            <person name="De La Providencia I."/>
            <person name="Hainaut M."/>
            <person name="Kuo A."/>
            <person name="Kohler A."/>
            <person name="Murat C."/>
            <person name="Tang N."/>
            <person name="Roy S."/>
            <person name="Loubradou J."/>
            <person name="Henrissat B."/>
            <person name="Grigoriev I.V."/>
            <person name="Corradi N."/>
            <person name="Roux C."/>
            <person name="Martin F.M."/>
        </authorList>
    </citation>
    <scope>NUCLEOTIDE SEQUENCE [LARGE SCALE GENOMIC DNA]</scope>
    <source>
        <strain evidence="1 2">DAOM 194757</strain>
    </source>
</reference>
<evidence type="ECO:0000313" key="2">
    <source>
        <dbReference type="Proteomes" id="UP000266673"/>
    </source>
</evidence>
<proteinExistence type="predicted"/>
<name>A0A397TNS6_9GLOM</name>
<accession>A0A397TNS6</accession>
<gene>
    <name evidence="1" type="ORF">C2G38_2257008</name>
</gene>
<comment type="caution">
    <text evidence="1">The sequence shown here is derived from an EMBL/GenBank/DDBJ whole genome shotgun (WGS) entry which is preliminary data.</text>
</comment>
<sequence>MVFHWNGTIISKLEFGPSYLSPGTNWYPNEFIVNNITPKNGFLRLSAVNGNETDYFKWNQYRYNDDETYSLLQSDTVCSLQNPTSFQVIVFATLDGGYALIYDN</sequence>
<dbReference type="Proteomes" id="UP000266673">
    <property type="component" value="Unassembled WGS sequence"/>
</dbReference>
<organism evidence="1 2">
    <name type="scientific">Gigaspora rosea</name>
    <dbReference type="NCBI Taxonomy" id="44941"/>
    <lineage>
        <taxon>Eukaryota</taxon>
        <taxon>Fungi</taxon>
        <taxon>Fungi incertae sedis</taxon>
        <taxon>Mucoromycota</taxon>
        <taxon>Glomeromycotina</taxon>
        <taxon>Glomeromycetes</taxon>
        <taxon>Diversisporales</taxon>
        <taxon>Gigasporaceae</taxon>
        <taxon>Gigaspora</taxon>
    </lineage>
</organism>
<protein>
    <submittedName>
        <fullName evidence="1">Uncharacterized protein</fullName>
    </submittedName>
</protein>
<evidence type="ECO:0000313" key="1">
    <source>
        <dbReference type="EMBL" id="RIA99850.1"/>
    </source>
</evidence>